<dbReference type="Pfam" id="PF02985">
    <property type="entry name" value="HEAT"/>
    <property type="match status" value="1"/>
</dbReference>
<dbReference type="AlphaFoldDB" id="A0A9W8HVN2"/>
<dbReference type="Proteomes" id="UP001140094">
    <property type="component" value="Unassembled WGS sequence"/>
</dbReference>
<comment type="subcellular location">
    <subcellularLocation>
        <location evidence="1">Cytoplasm</location>
    </subcellularLocation>
</comment>
<evidence type="ECO:0000256" key="1">
    <source>
        <dbReference type="ARBA" id="ARBA00004496"/>
    </source>
</evidence>
<evidence type="ECO:0000313" key="6">
    <source>
        <dbReference type="EMBL" id="KAJ2801227.1"/>
    </source>
</evidence>
<dbReference type="Gene3D" id="1.25.10.10">
    <property type="entry name" value="Leucine-rich Repeat Variant"/>
    <property type="match status" value="1"/>
</dbReference>
<keyword evidence="3" id="KW-0963">Cytoplasm</keyword>
<dbReference type="InterPro" id="IPR040122">
    <property type="entry name" value="Importin_beta"/>
</dbReference>
<dbReference type="InterPro" id="IPR016024">
    <property type="entry name" value="ARM-type_fold"/>
</dbReference>
<evidence type="ECO:0000256" key="2">
    <source>
        <dbReference type="ARBA" id="ARBA00022448"/>
    </source>
</evidence>
<proteinExistence type="predicted"/>
<accession>A0A9W8HVN2</accession>
<keyword evidence="5" id="KW-0653">Protein transport</keyword>
<dbReference type="PANTHER" id="PTHR10527">
    <property type="entry name" value="IMPORTIN BETA"/>
    <property type="match status" value="1"/>
</dbReference>
<dbReference type="GO" id="GO:0005737">
    <property type="term" value="C:cytoplasm"/>
    <property type="evidence" value="ECO:0007669"/>
    <property type="project" value="UniProtKB-SubCell"/>
</dbReference>
<sequence length="297" mass="31957">MAELDSLLICAAADCVAEFADVFGDAFEPIMDTFLPHIAGYAKPAVAVSERAMAVGCLAEISKNMGPGITKYAECAGNQPCPCPELFPVFMRALQDEHAELRSNAAFGVGAFIESATVDASAYFNDVLKALYPLFGIDGNPNNVKDNAAGCVARLILENADAVPLADVLPVWISALPIRGDHLEDIPVYDAICHLFRNKRAEVSAKGCGYCELSSSFPASPDWRIWRSMRNMTRSPFWNGQCAVGANKAGKSSLILGAPWIAMRPASRQQPVLQCAYKKGSWHVGMPAAARVQLLCD</sequence>
<evidence type="ECO:0008006" key="8">
    <source>
        <dbReference type="Google" id="ProtNLM"/>
    </source>
</evidence>
<evidence type="ECO:0000256" key="5">
    <source>
        <dbReference type="ARBA" id="ARBA00022927"/>
    </source>
</evidence>
<evidence type="ECO:0000256" key="4">
    <source>
        <dbReference type="ARBA" id="ARBA00022737"/>
    </source>
</evidence>
<dbReference type="InterPro" id="IPR000357">
    <property type="entry name" value="HEAT"/>
</dbReference>
<dbReference type="GO" id="GO:0006606">
    <property type="term" value="P:protein import into nucleus"/>
    <property type="evidence" value="ECO:0007669"/>
    <property type="project" value="InterPro"/>
</dbReference>
<gene>
    <name evidence="6" type="ORF">H4R20_003759</name>
</gene>
<evidence type="ECO:0000256" key="3">
    <source>
        <dbReference type="ARBA" id="ARBA00022490"/>
    </source>
</evidence>
<dbReference type="EMBL" id="JANBUO010000847">
    <property type="protein sequence ID" value="KAJ2801227.1"/>
    <property type="molecule type" value="Genomic_DNA"/>
</dbReference>
<keyword evidence="2" id="KW-0813">Transport</keyword>
<comment type="caution">
    <text evidence="6">The sequence shown here is derived from an EMBL/GenBank/DDBJ whole genome shotgun (WGS) entry which is preliminary data.</text>
</comment>
<dbReference type="OrthoDB" id="7862313at2759"/>
<protein>
    <recommendedName>
        <fullName evidence="8">ARM repeat-containing protein</fullName>
    </recommendedName>
</protein>
<name>A0A9W8HVN2_9FUNG</name>
<reference evidence="6" key="1">
    <citation type="submission" date="2022-07" db="EMBL/GenBank/DDBJ databases">
        <title>Phylogenomic reconstructions and comparative analyses of Kickxellomycotina fungi.</title>
        <authorList>
            <person name="Reynolds N.K."/>
            <person name="Stajich J.E."/>
            <person name="Barry K."/>
            <person name="Grigoriev I.V."/>
            <person name="Crous P."/>
            <person name="Smith M.E."/>
        </authorList>
    </citation>
    <scope>NUCLEOTIDE SEQUENCE</scope>
    <source>
        <strain evidence="6">NRRL 1565</strain>
    </source>
</reference>
<dbReference type="InterPro" id="IPR011989">
    <property type="entry name" value="ARM-like"/>
</dbReference>
<evidence type="ECO:0000313" key="7">
    <source>
        <dbReference type="Proteomes" id="UP001140094"/>
    </source>
</evidence>
<keyword evidence="4" id="KW-0677">Repeat</keyword>
<organism evidence="6 7">
    <name type="scientific">Coemansia guatemalensis</name>
    <dbReference type="NCBI Taxonomy" id="2761395"/>
    <lineage>
        <taxon>Eukaryota</taxon>
        <taxon>Fungi</taxon>
        <taxon>Fungi incertae sedis</taxon>
        <taxon>Zoopagomycota</taxon>
        <taxon>Kickxellomycotina</taxon>
        <taxon>Kickxellomycetes</taxon>
        <taxon>Kickxellales</taxon>
        <taxon>Kickxellaceae</taxon>
        <taxon>Coemansia</taxon>
    </lineage>
</organism>
<keyword evidence="7" id="KW-1185">Reference proteome</keyword>
<dbReference type="SUPFAM" id="SSF48371">
    <property type="entry name" value="ARM repeat"/>
    <property type="match status" value="1"/>
</dbReference>
<dbReference type="GO" id="GO:0005634">
    <property type="term" value="C:nucleus"/>
    <property type="evidence" value="ECO:0007669"/>
    <property type="project" value="UniProtKB-SubCell"/>
</dbReference>